<dbReference type="EMBL" id="JACMSC010000018">
    <property type="protein sequence ID" value="KAG6475155.1"/>
    <property type="molecule type" value="Genomic_DNA"/>
</dbReference>
<dbReference type="InterPro" id="IPR027417">
    <property type="entry name" value="P-loop_NTPase"/>
</dbReference>
<dbReference type="Proteomes" id="UP000734854">
    <property type="component" value="Unassembled WGS sequence"/>
</dbReference>
<name>A0A8J5K891_ZINOF</name>
<keyword evidence="2" id="KW-1185">Reference proteome</keyword>
<dbReference type="PANTHER" id="PTHR32175:SF26">
    <property type="entry name" value="PROTEIN, PUTATIVE, EXPRESSED-RELATED"/>
    <property type="match status" value="1"/>
</dbReference>
<gene>
    <name evidence="1" type="ORF">ZIOFF_064373</name>
</gene>
<organism evidence="1 2">
    <name type="scientific">Zingiber officinale</name>
    <name type="common">Ginger</name>
    <name type="synonym">Amomum zingiber</name>
    <dbReference type="NCBI Taxonomy" id="94328"/>
    <lineage>
        <taxon>Eukaryota</taxon>
        <taxon>Viridiplantae</taxon>
        <taxon>Streptophyta</taxon>
        <taxon>Embryophyta</taxon>
        <taxon>Tracheophyta</taxon>
        <taxon>Spermatophyta</taxon>
        <taxon>Magnoliopsida</taxon>
        <taxon>Liliopsida</taxon>
        <taxon>Zingiberales</taxon>
        <taxon>Zingiberaceae</taxon>
        <taxon>Zingiber</taxon>
    </lineage>
</organism>
<dbReference type="InterPro" id="IPR052796">
    <property type="entry name" value="Nod_factor_sulfotransferase"/>
</dbReference>
<evidence type="ECO:0008006" key="3">
    <source>
        <dbReference type="Google" id="ProtNLM"/>
    </source>
</evidence>
<sequence>MWWINALVRGYQTPPRFFMLPEFTPQVRRLLRLEAFGFAVLKNLTFKRSEADTDHLVLPPSHMSSFLVGEHKKGEMAEECCCLSKELSVIKPPKKPHLALRMFVLSATMICSVYICLVCLKQIGNQSMPRVLKFEVIKESCRDPGISPSDISYVHYPKPATFSRDECACTPVRFFAILSMQRSGSGWFETLINSHPNISSNGEIFSVKERRSNMSSIIQTLDKVYNLEWYSSASKNECTAAVGLKWMLNQSLSAGLMDNHEEIVKYFNERGVYAILLFRRNLLRRMVSQLANDHDRIAKQLNGKHKAHVHSQYEADVLAKYKPFINATEMMSNLKYSAECVKNALGYFSNTRHMVLYYEDLILNHIKLVDVLDFLRLPHRHLVSRHVKIHRKPLDKQVDNWEVVVNALKGTEYESFLNADYTL</sequence>
<proteinExistence type="predicted"/>
<reference evidence="1 2" key="1">
    <citation type="submission" date="2020-08" db="EMBL/GenBank/DDBJ databases">
        <title>Plant Genome Project.</title>
        <authorList>
            <person name="Zhang R.-G."/>
        </authorList>
    </citation>
    <scope>NUCLEOTIDE SEQUENCE [LARGE SCALE GENOMIC DNA]</scope>
    <source>
        <tissue evidence="1">Rhizome</tissue>
    </source>
</reference>
<dbReference type="AlphaFoldDB" id="A0A8J5K891"/>
<dbReference type="SUPFAM" id="SSF52540">
    <property type="entry name" value="P-loop containing nucleoside triphosphate hydrolases"/>
    <property type="match status" value="1"/>
</dbReference>
<evidence type="ECO:0000313" key="2">
    <source>
        <dbReference type="Proteomes" id="UP000734854"/>
    </source>
</evidence>
<protein>
    <recommendedName>
        <fullName evidence="3">Sulfotransferase</fullName>
    </recommendedName>
</protein>
<dbReference type="PANTHER" id="PTHR32175">
    <property type="entry name" value="PROTEIN, PUTATIVE, EXPRESSED-RELATED"/>
    <property type="match status" value="1"/>
</dbReference>
<comment type="caution">
    <text evidence="1">The sequence shown here is derived from an EMBL/GenBank/DDBJ whole genome shotgun (WGS) entry which is preliminary data.</text>
</comment>
<dbReference type="Gene3D" id="3.40.50.300">
    <property type="entry name" value="P-loop containing nucleotide triphosphate hydrolases"/>
    <property type="match status" value="1"/>
</dbReference>
<accession>A0A8J5K891</accession>
<evidence type="ECO:0000313" key="1">
    <source>
        <dbReference type="EMBL" id="KAG6475155.1"/>
    </source>
</evidence>